<dbReference type="NCBIfam" id="TIGR02868">
    <property type="entry name" value="CydC"/>
    <property type="match status" value="1"/>
</dbReference>
<dbReference type="GO" id="GO:0034775">
    <property type="term" value="P:glutathione transmembrane transport"/>
    <property type="evidence" value="ECO:0007669"/>
    <property type="project" value="InterPro"/>
</dbReference>
<protein>
    <submittedName>
        <fullName evidence="10">Thiol reductant ABC exporter subunit CydC</fullName>
    </submittedName>
</protein>
<feature type="transmembrane region" description="Helical" evidence="7">
    <location>
        <begin position="273"/>
        <end position="291"/>
    </location>
</feature>
<keyword evidence="11" id="KW-1185">Reference proteome</keyword>
<dbReference type="Gene3D" id="1.20.1560.10">
    <property type="entry name" value="ABC transporter type 1, transmembrane domain"/>
    <property type="match status" value="1"/>
</dbReference>
<evidence type="ECO:0000259" key="8">
    <source>
        <dbReference type="PROSITE" id="PS50893"/>
    </source>
</evidence>
<dbReference type="PANTHER" id="PTHR24221">
    <property type="entry name" value="ATP-BINDING CASSETTE SUB-FAMILY B"/>
    <property type="match status" value="1"/>
</dbReference>
<dbReference type="InterPro" id="IPR011527">
    <property type="entry name" value="ABC1_TM_dom"/>
</dbReference>
<evidence type="ECO:0000313" key="11">
    <source>
        <dbReference type="Proteomes" id="UP000622687"/>
    </source>
</evidence>
<reference evidence="10" key="1">
    <citation type="submission" date="2020-12" db="EMBL/GenBank/DDBJ databases">
        <title>Clostridium thailandense sp. nov., a novel acetogenic bacterium isolated from peat land soil in Thailand.</title>
        <authorList>
            <person name="Chaikitkaew S."/>
            <person name="Birkeland N.K."/>
        </authorList>
    </citation>
    <scope>NUCLEOTIDE SEQUENCE</scope>
    <source>
        <strain evidence="10">DSM 17425</strain>
    </source>
</reference>
<dbReference type="InterPro" id="IPR003439">
    <property type="entry name" value="ABC_transporter-like_ATP-bd"/>
</dbReference>
<feature type="domain" description="ABC transmembrane type-1" evidence="9">
    <location>
        <begin position="19"/>
        <end position="301"/>
    </location>
</feature>
<keyword evidence="6 7" id="KW-0472">Membrane</keyword>
<dbReference type="PROSITE" id="PS50893">
    <property type="entry name" value="ABC_TRANSPORTER_2"/>
    <property type="match status" value="1"/>
</dbReference>
<dbReference type="InterPro" id="IPR014223">
    <property type="entry name" value="ABC_CydC/D"/>
</dbReference>
<evidence type="ECO:0000256" key="2">
    <source>
        <dbReference type="ARBA" id="ARBA00022692"/>
    </source>
</evidence>
<evidence type="ECO:0000256" key="4">
    <source>
        <dbReference type="ARBA" id="ARBA00022840"/>
    </source>
</evidence>
<keyword evidence="3" id="KW-0547">Nucleotide-binding</keyword>
<feature type="domain" description="ABC transporter" evidence="8">
    <location>
        <begin position="379"/>
        <end position="614"/>
    </location>
</feature>
<dbReference type="GO" id="GO:0034040">
    <property type="term" value="F:ATPase-coupled lipid transmembrane transporter activity"/>
    <property type="evidence" value="ECO:0007669"/>
    <property type="project" value="TreeGrafter"/>
</dbReference>
<dbReference type="InterPro" id="IPR017871">
    <property type="entry name" value="ABC_transporter-like_CS"/>
</dbReference>
<evidence type="ECO:0000256" key="6">
    <source>
        <dbReference type="ARBA" id="ARBA00023136"/>
    </source>
</evidence>
<dbReference type="Proteomes" id="UP000622687">
    <property type="component" value="Unassembled WGS sequence"/>
</dbReference>
<accession>A0A934HTA2</accession>
<dbReference type="InterPro" id="IPR039421">
    <property type="entry name" value="Type_1_exporter"/>
</dbReference>
<dbReference type="GO" id="GO:0016887">
    <property type="term" value="F:ATP hydrolysis activity"/>
    <property type="evidence" value="ECO:0007669"/>
    <property type="project" value="InterPro"/>
</dbReference>
<proteinExistence type="predicted"/>
<keyword evidence="4" id="KW-0067">ATP-binding</keyword>
<evidence type="ECO:0000256" key="5">
    <source>
        <dbReference type="ARBA" id="ARBA00022989"/>
    </source>
</evidence>
<feature type="transmembrane region" description="Helical" evidence="7">
    <location>
        <begin position="246"/>
        <end position="267"/>
    </location>
</feature>
<dbReference type="GO" id="GO:0005524">
    <property type="term" value="F:ATP binding"/>
    <property type="evidence" value="ECO:0007669"/>
    <property type="project" value="UniProtKB-KW"/>
</dbReference>
<dbReference type="SUPFAM" id="SSF90123">
    <property type="entry name" value="ABC transporter transmembrane region"/>
    <property type="match status" value="1"/>
</dbReference>
<dbReference type="InterPro" id="IPR027417">
    <property type="entry name" value="P-loop_NTPase"/>
</dbReference>
<dbReference type="InterPro" id="IPR003593">
    <property type="entry name" value="AAA+_ATPase"/>
</dbReference>
<evidence type="ECO:0000313" key="10">
    <source>
        <dbReference type="EMBL" id="MBI6871474.1"/>
    </source>
</evidence>
<dbReference type="GO" id="GO:0045454">
    <property type="term" value="P:cell redox homeostasis"/>
    <property type="evidence" value="ECO:0007669"/>
    <property type="project" value="InterPro"/>
</dbReference>
<comment type="caution">
    <text evidence="10">The sequence shown here is derived from an EMBL/GenBank/DDBJ whole genome shotgun (WGS) entry which is preliminary data.</text>
</comment>
<dbReference type="PROSITE" id="PS00211">
    <property type="entry name" value="ABC_TRANSPORTER_1"/>
    <property type="match status" value="1"/>
</dbReference>
<dbReference type="GO" id="GO:0140359">
    <property type="term" value="F:ABC-type transporter activity"/>
    <property type="evidence" value="ECO:0007669"/>
    <property type="project" value="InterPro"/>
</dbReference>
<feature type="transmembrane region" description="Helical" evidence="7">
    <location>
        <begin position="134"/>
        <end position="154"/>
    </location>
</feature>
<feature type="transmembrane region" description="Helical" evidence="7">
    <location>
        <begin position="160"/>
        <end position="180"/>
    </location>
</feature>
<dbReference type="Gene3D" id="3.40.50.300">
    <property type="entry name" value="P-loop containing nucleotide triphosphate hydrolases"/>
    <property type="match status" value="1"/>
</dbReference>
<sequence length="620" mass="70808">MRFFKVMNYLMKKHIPLVILSLFMGTFTILSSIGMFSTSSVLISKAALHPDVLDLMILIVGVRFFGISRGVFRYLERIFSHDTTFRVLSSVRKWFYKNFEDNYSENNKVYKKGDIYSKIVSDVDSLKEYYLRGVYPLIIAILTGIITAILLSYFNKIISYYYILIYFFCGIILPLILFIFNSKLIEKESEVKKELNLILLDMLEGILEVTIYSMKEEFNYKFSLLNNELSKIQKGKNFIATVEDNIHALFVSIGVAISLLVAAPLVTENKLSGIYYAVLPLAIMASFEALLQIPSILYKLQISHNAGNNILSIIENSEIDRFNSFRTHTTPKSNTIFNNNFTAILSKNNSSNNERDSSQNYTNPNGHIFIKKELDNYNLSVENLSVYDKNSGNFIIKELSFNLPYRKKIGVVGLSGSGKSSILKTLMGFMKFQKGDIKLGGISYDKLVIDEIRKVYTYVEQNPYIFNTTIKENLLIANTGVDEYSIIDTLKKAQVFNLIKELPEGLDSFLGEYGSKISGGEKQRLAIARALLKDSKIVLLDEPTASLDVVLEEKVIDSIHDAIKDKSCIWVTHRLVRMDRIDEILVIHRGEVVERGTHSELLNNKGQYYKLWSAQHQYLF</sequence>
<gene>
    <name evidence="10" type="primary">cydC</name>
    <name evidence="10" type="ORF">I6U51_01985</name>
</gene>
<comment type="subcellular location">
    <subcellularLocation>
        <location evidence="1">Cell membrane</location>
        <topology evidence="1">Multi-pass membrane protein</topology>
    </subcellularLocation>
</comment>
<organism evidence="10 11">
    <name type="scientific">Clostridium aciditolerans</name>
    <dbReference type="NCBI Taxonomy" id="339861"/>
    <lineage>
        <taxon>Bacteria</taxon>
        <taxon>Bacillati</taxon>
        <taxon>Bacillota</taxon>
        <taxon>Clostridia</taxon>
        <taxon>Eubacteriales</taxon>
        <taxon>Clostridiaceae</taxon>
        <taxon>Clostridium</taxon>
    </lineage>
</organism>
<dbReference type="PANTHER" id="PTHR24221:SF653">
    <property type="entry name" value="TRANSPORT ATP-BINDING PROTEIN CYDC"/>
    <property type="match status" value="1"/>
</dbReference>
<name>A0A934HTA2_9CLOT</name>
<evidence type="ECO:0000259" key="9">
    <source>
        <dbReference type="PROSITE" id="PS50929"/>
    </source>
</evidence>
<dbReference type="InterPro" id="IPR036640">
    <property type="entry name" value="ABC1_TM_sf"/>
</dbReference>
<dbReference type="RefSeq" id="WP_211140922.1">
    <property type="nucleotide sequence ID" value="NZ_JAEEGB010000003.1"/>
</dbReference>
<dbReference type="SMART" id="SM00382">
    <property type="entry name" value="AAA"/>
    <property type="match status" value="1"/>
</dbReference>
<keyword evidence="5 7" id="KW-1133">Transmembrane helix</keyword>
<dbReference type="SUPFAM" id="SSF52540">
    <property type="entry name" value="P-loop containing nucleoside triphosphate hydrolases"/>
    <property type="match status" value="1"/>
</dbReference>
<dbReference type="Pfam" id="PF00664">
    <property type="entry name" value="ABC_membrane"/>
    <property type="match status" value="1"/>
</dbReference>
<dbReference type="AlphaFoldDB" id="A0A934HTA2"/>
<dbReference type="GO" id="GO:0005886">
    <property type="term" value="C:plasma membrane"/>
    <property type="evidence" value="ECO:0007669"/>
    <property type="project" value="UniProtKB-SubCell"/>
</dbReference>
<evidence type="ECO:0000256" key="3">
    <source>
        <dbReference type="ARBA" id="ARBA00022741"/>
    </source>
</evidence>
<keyword evidence="2 7" id="KW-0812">Transmembrane</keyword>
<dbReference type="EMBL" id="JAEEGB010000003">
    <property type="protein sequence ID" value="MBI6871474.1"/>
    <property type="molecule type" value="Genomic_DNA"/>
</dbReference>
<dbReference type="Pfam" id="PF00005">
    <property type="entry name" value="ABC_tran"/>
    <property type="match status" value="1"/>
</dbReference>
<dbReference type="PROSITE" id="PS50929">
    <property type="entry name" value="ABC_TM1F"/>
    <property type="match status" value="1"/>
</dbReference>
<evidence type="ECO:0000256" key="1">
    <source>
        <dbReference type="ARBA" id="ARBA00004651"/>
    </source>
</evidence>
<evidence type="ECO:0000256" key="7">
    <source>
        <dbReference type="SAM" id="Phobius"/>
    </source>
</evidence>